<evidence type="ECO:0000256" key="2">
    <source>
        <dbReference type="ARBA" id="ARBA00010617"/>
    </source>
</evidence>
<keyword evidence="9" id="KW-1185">Reference proteome</keyword>
<dbReference type="SUPFAM" id="SSF48264">
    <property type="entry name" value="Cytochrome P450"/>
    <property type="match status" value="1"/>
</dbReference>
<dbReference type="GO" id="GO:0004497">
    <property type="term" value="F:monooxygenase activity"/>
    <property type="evidence" value="ECO:0007669"/>
    <property type="project" value="UniProtKB-KW"/>
</dbReference>
<keyword evidence="3" id="KW-0349">Heme</keyword>
<protein>
    <submittedName>
        <fullName evidence="8">Cytochrome P450</fullName>
    </submittedName>
</protein>
<dbReference type="InterPro" id="IPR050121">
    <property type="entry name" value="Cytochrome_P450_monoxygenase"/>
</dbReference>
<feature type="non-terminal residue" evidence="8">
    <location>
        <position position="325"/>
    </location>
</feature>
<dbReference type="PANTHER" id="PTHR24305:SF210">
    <property type="entry name" value="CYTOCHROME P450 MONOOXYGENASE ASQL-RELATED"/>
    <property type="match status" value="1"/>
</dbReference>
<accession>A0A319DK48</accession>
<dbReference type="InterPro" id="IPR001128">
    <property type="entry name" value="Cyt_P450"/>
</dbReference>
<feature type="non-terminal residue" evidence="8">
    <location>
        <position position="1"/>
    </location>
</feature>
<comment type="similarity">
    <text evidence="2">Belongs to the cytochrome P450 family.</text>
</comment>
<reference evidence="8 9" key="1">
    <citation type="submission" date="2018-02" db="EMBL/GenBank/DDBJ databases">
        <title>The genomes of Aspergillus section Nigri reveals drivers in fungal speciation.</title>
        <authorList>
            <consortium name="DOE Joint Genome Institute"/>
            <person name="Vesth T.C."/>
            <person name="Nybo J."/>
            <person name="Theobald S."/>
            <person name="Brandl J."/>
            <person name="Frisvad J.C."/>
            <person name="Nielsen K.F."/>
            <person name="Lyhne E.K."/>
            <person name="Kogle M.E."/>
            <person name="Kuo A."/>
            <person name="Riley R."/>
            <person name="Clum A."/>
            <person name="Nolan M."/>
            <person name="Lipzen A."/>
            <person name="Salamov A."/>
            <person name="Henrissat B."/>
            <person name="Wiebenga A."/>
            <person name="De vries R.P."/>
            <person name="Grigoriev I.V."/>
            <person name="Mortensen U.H."/>
            <person name="Andersen M.R."/>
            <person name="Baker S.E."/>
        </authorList>
    </citation>
    <scope>NUCLEOTIDE SEQUENCE [LARGE SCALE GENOMIC DNA]</scope>
    <source>
        <strain evidence="8 9">CBS 707.79</strain>
    </source>
</reference>
<keyword evidence="5" id="KW-0560">Oxidoreductase</keyword>
<evidence type="ECO:0000313" key="8">
    <source>
        <dbReference type="EMBL" id="PYH97896.1"/>
    </source>
</evidence>
<dbReference type="VEuPathDB" id="FungiDB:BO71DRAFT_285705"/>
<proteinExistence type="inferred from homology"/>
<dbReference type="GO" id="GO:0016705">
    <property type="term" value="F:oxidoreductase activity, acting on paired donors, with incorporation or reduction of molecular oxygen"/>
    <property type="evidence" value="ECO:0007669"/>
    <property type="project" value="InterPro"/>
</dbReference>
<dbReference type="Gene3D" id="1.10.630.10">
    <property type="entry name" value="Cytochrome P450"/>
    <property type="match status" value="1"/>
</dbReference>
<keyword evidence="6" id="KW-0408">Iron</keyword>
<dbReference type="GO" id="GO:0005506">
    <property type="term" value="F:iron ion binding"/>
    <property type="evidence" value="ECO:0007669"/>
    <property type="project" value="InterPro"/>
</dbReference>
<comment type="cofactor">
    <cofactor evidence="1">
        <name>heme</name>
        <dbReference type="ChEBI" id="CHEBI:30413"/>
    </cofactor>
</comment>
<keyword evidence="7" id="KW-0503">Monooxygenase</keyword>
<dbReference type="Pfam" id="PF00067">
    <property type="entry name" value="p450"/>
    <property type="match status" value="1"/>
</dbReference>
<dbReference type="STRING" id="1448320.A0A319DK48"/>
<evidence type="ECO:0000256" key="5">
    <source>
        <dbReference type="ARBA" id="ARBA00023002"/>
    </source>
</evidence>
<evidence type="ECO:0000313" key="9">
    <source>
        <dbReference type="Proteomes" id="UP000247810"/>
    </source>
</evidence>
<name>A0A319DK48_9EURO</name>
<dbReference type="Proteomes" id="UP000247810">
    <property type="component" value="Unassembled WGS sequence"/>
</dbReference>
<evidence type="ECO:0000256" key="7">
    <source>
        <dbReference type="ARBA" id="ARBA00023033"/>
    </source>
</evidence>
<dbReference type="AlphaFoldDB" id="A0A319DK48"/>
<dbReference type="EMBL" id="KZ825817">
    <property type="protein sequence ID" value="PYH97896.1"/>
    <property type="molecule type" value="Genomic_DNA"/>
</dbReference>
<evidence type="ECO:0000256" key="1">
    <source>
        <dbReference type="ARBA" id="ARBA00001971"/>
    </source>
</evidence>
<dbReference type="InterPro" id="IPR036396">
    <property type="entry name" value="Cyt_P450_sf"/>
</dbReference>
<dbReference type="PANTHER" id="PTHR24305">
    <property type="entry name" value="CYTOCHROME P450"/>
    <property type="match status" value="1"/>
</dbReference>
<dbReference type="OrthoDB" id="1470350at2759"/>
<gene>
    <name evidence="8" type="ORF">BO71DRAFT_285705</name>
</gene>
<dbReference type="GO" id="GO:0020037">
    <property type="term" value="F:heme binding"/>
    <property type="evidence" value="ECO:0007669"/>
    <property type="project" value="InterPro"/>
</dbReference>
<keyword evidence="4" id="KW-0479">Metal-binding</keyword>
<evidence type="ECO:0000256" key="3">
    <source>
        <dbReference type="ARBA" id="ARBA00022617"/>
    </source>
</evidence>
<organism evidence="8 9">
    <name type="scientific">Aspergillus ellipticus CBS 707.79</name>
    <dbReference type="NCBI Taxonomy" id="1448320"/>
    <lineage>
        <taxon>Eukaryota</taxon>
        <taxon>Fungi</taxon>
        <taxon>Dikarya</taxon>
        <taxon>Ascomycota</taxon>
        <taxon>Pezizomycotina</taxon>
        <taxon>Eurotiomycetes</taxon>
        <taxon>Eurotiomycetidae</taxon>
        <taxon>Eurotiales</taxon>
        <taxon>Aspergillaceae</taxon>
        <taxon>Aspergillus</taxon>
        <taxon>Aspergillus subgen. Circumdati</taxon>
    </lineage>
</organism>
<sequence>LRATYLLLIHPLHNHPGPWHWAISDLPRLLHILRGTDVHHAHHLHQNHGPIVRLPPQRHLLLRPLPQRRHAHRGRQRALIRGFSDRALRDQDPLIQKHINKMILTIHQNLSTTHLHNHKQSSTINLLDILIFTAFHLQAELTFGESLHLLDSHAYLPWVRAAFAGLKFMAISGALAQLPFLGPVIQFLIYKTLRRTSREHFQFSVDMVNRRLDRQDTHTCTATRYPTPDIWHFVLQQQERDGGARLSVPEMDANAFAIMLAGGETVASVLSGLFYHLLDGEGDAYDRLVGEIRGRFKREEGVTTVRVAGLRYLNACLNESMRLYP</sequence>
<evidence type="ECO:0000256" key="4">
    <source>
        <dbReference type="ARBA" id="ARBA00022723"/>
    </source>
</evidence>
<evidence type="ECO:0000256" key="6">
    <source>
        <dbReference type="ARBA" id="ARBA00023004"/>
    </source>
</evidence>